<gene>
    <name evidence="1" type="ORF">WAK64_19920</name>
</gene>
<comment type="caution">
    <text evidence="1">The sequence shown here is derived from an EMBL/GenBank/DDBJ whole genome shotgun (WGS) entry which is preliminary data.</text>
</comment>
<evidence type="ECO:0000313" key="2">
    <source>
        <dbReference type="Proteomes" id="UP001312865"/>
    </source>
</evidence>
<keyword evidence="2" id="KW-1185">Reference proteome</keyword>
<organism evidence="1 2">
    <name type="scientific">Bacillus spongiae</name>
    <dbReference type="NCBI Taxonomy" id="2683610"/>
    <lineage>
        <taxon>Bacteria</taxon>
        <taxon>Bacillati</taxon>
        <taxon>Bacillota</taxon>
        <taxon>Bacilli</taxon>
        <taxon>Bacillales</taxon>
        <taxon>Bacillaceae</taxon>
        <taxon>Bacillus</taxon>
    </lineage>
</organism>
<name>A0ABU8HJ84_9BACI</name>
<protein>
    <recommendedName>
        <fullName evidence="3">DUF3887 domain-containing protein</fullName>
    </recommendedName>
</protein>
<dbReference type="PROSITE" id="PS51257">
    <property type="entry name" value="PROKAR_LIPOPROTEIN"/>
    <property type="match status" value="1"/>
</dbReference>
<reference evidence="1 2" key="1">
    <citation type="journal article" date="2018" name="J. Microbiol.">
        <title>Bacillus spongiae sp. nov., isolated from sponge of Jeju Island.</title>
        <authorList>
            <person name="Lee G.E."/>
            <person name="Im W.T."/>
            <person name="Park J.S."/>
        </authorList>
    </citation>
    <scope>NUCLEOTIDE SEQUENCE [LARGE SCALE GENOMIC DNA]</scope>
    <source>
        <strain evidence="1 2">135PIL107-10</strain>
    </source>
</reference>
<proteinExistence type="predicted"/>
<sequence>MKNIISFIKNLFVLVPVIVLLVGCFSETVDEKTIRTFLEKEFTGPSDELKDAFEQDGAFPPELEEYVEENYKPLVVNWEEMIKSNQIMLFQTFAYGYGFQLKPTSIEMKLVQDNAYDYEVKVEYTKDNQKNTAIITARINLNENGKIVSIRNMDDDGLLEIMKP</sequence>
<dbReference type="Proteomes" id="UP001312865">
    <property type="component" value="Unassembled WGS sequence"/>
</dbReference>
<evidence type="ECO:0000313" key="1">
    <source>
        <dbReference type="EMBL" id="MEI5909320.1"/>
    </source>
</evidence>
<dbReference type="EMBL" id="JBBAXC010000023">
    <property type="protein sequence ID" value="MEI5909320.1"/>
    <property type="molecule type" value="Genomic_DNA"/>
</dbReference>
<accession>A0ABU8HJ84</accession>
<evidence type="ECO:0008006" key="3">
    <source>
        <dbReference type="Google" id="ProtNLM"/>
    </source>
</evidence>
<dbReference type="RefSeq" id="WP_336588762.1">
    <property type="nucleotide sequence ID" value="NZ_JBBAXC010000023.1"/>
</dbReference>